<organism evidence="1 2">
    <name type="scientific">Candidatus Liptonbacteria bacterium RIFCSPLOWO2_01_FULL_52_25</name>
    <dbReference type="NCBI Taxonomy" id="1798650"/>
    <lineage>
        <taxon>Bacteria</taxon>
        <taxon>Candidatus Liptoniibacteriota</taxon>
    </lineage>
</organism>
<dbReference type="EMBL" id="MHLA01000014">
    <property type="protein sequence ID" value="OGY99570.1"/>
    <property type="molecule type" value="Genomic_DNA"/>
</dbReference>
<evidence type="ECO:0000313" key="2">
    <source>
        <dbReference type="Proteomes" id="UP000178880"/>
    </source>
</evidence>
<dbReference type="AlphaFoldDB" id="A0A1G2CFY9"/>
<dbReference type="STRING" id="1798650.A2945_02910"/>
<name>A0A1G2CFY9_9BACT</name>
<gene>
    <name evidence="1" type="ORF">A2945_02910</name>
</gene>
<dbReference type="Proteomes" id="UP000178880">
    <property type="component" value="Unassembled WGS sequence"/>
</dbReference>
<evidence type="ECO:0000313" key="1">
    <source>
        <dbReference type="EMBL" id="OGY99570.1"/>
    </source>
</evidence>
<accession>A0A1G2CFY9</accession>
<reference evidence="1 2" key="1">
    <citation type="journal article" date="2016" name="Nat. Commun.">
        <title>Thousands of microbial genomes shed light on interconnected biogeochemical processes in an aquifer system.</title>
        <authorList>
            <person name="Anantharaman K."/>
            <person name="Brown C.T."/>
            <person name="Hug L.A."/>
            <person name="Sharon I."/>
            <person name="Castelle C.J."/>
            <person name="Probst A.J."/>
            <person name="Thomas B.C."/>
            <person name="Singh A."/>
            <person name="Wilkins M.J."/>
            <person name="Karaoz U."/>
            <person name="Brodie E.L."/>
            <person name="Williams K.H."/>
            <person name="Hubbard S.S."/>
            <person name="Banfield J.F."/>
        </authorList>
    </citation>
    <scope>NUCLEOTIDE SEQUENCE [LARGE SCALE GENOMIC DNA]</scope>
</reference>
<sequence length="107" mass="12655">MYDDSYEGFRDYTPELTIVGKRCTIPDDDLKDWTWTLVRGNFTVEEIDGFLKRLNARYASSPIADRLCIIAQVFGDYDPFEIENWPFEEQDNFDRILQKLRKNGYGI</sequence>
<comment type="caution">
    <text evidence="1">The sequence shown here is derived from an EMBL/GenBank/DDBJ whole genome shotgun (WGS) entry which is preliminary data.</text>
</comment>
<protein>
    <submittedName>
        <fullName evidence="1">Uncharacterized protein</fullName>
    </submittedName>
</protein>
<proteinExistence type="predicted"/>